<evidence type="ECO:0000313" key="3">
    <source>
        <dbReference type="EMBL" id="TDU70743.1"/>
    </source>
</evidence>
<reference evidence="3 4" key="1">
    <citation type="submission" date="2019-03" db="EMBL/GenBank/DDBJ databases">
        <title>Genomic Encyclopedia of Archaeal and Bacterial Type Strains, Phase II (KMG-II): from individual species to whole genera.</title>
        <authorList>
            <person name="Goeker M."/>
        </authorList>
    </citation>
    <scope>NUCLEOTIDE SEQUENCE [LARGE SCALE GENOMIC DNA]</scope>
    <source>
        <strain evidence="3 4">ATCC 25309</strain>
    </source>
</reference>
<comment type="caution">
    <text evidence="3">The sequence shown here is derived from an EMBL/GenBank/DDBJ whole genome shotgun (WGS) entry which is preliminary data.</text>
</comment>
<feature type="signal peptide" evidence="1">
    <location>
        <begin position="1"/>
        <end position="26"/>
    </location>
</feature>
<dbReference type="CDD" id="cd00146">
    <property type="entry name" value="PKD"/>
    <property type="match status" value="1"/>
</dbReference>
<dbReference type="SUPFAM" id="SSF50969">
    <property type="entry name" value="YVTN repeat-like/Quinoprotein amine dehydrogenase"/>
    <property type="match status" value="1"/>
</dbReference>
<feature type="chain" id="PRO_5020932291" evidence="1">
    <location>
        <begin position="27"/>
        <end position="1731"/>
    </location>
</feature>
<dbReference type="PROSITE" id="PS50835">
    <property type="entry name" value="IG_LIKE"/>
    <property type="match status" value="1"/>
</dbReference>
<dbReference type="Pfam" id="PF05345">
    <property type="entry name" value="He_PIG"/>
    <property type="match status" value="1"/>
</dbReference>
<keyword evidence="4" id="KW-1185">Reference proteome</keyword>
<dbReference type="InterPro" id="IPR013783">
    <property type="entry name" value="Ig-like_fold"/>
</dbReference>
<accession>A0A4V3FFG6</accession>
<dbReference type="InterPro" id="IPR011047">
    <property type="entry name" value="Quinoprotein_ADH-like_sf"/>
</dbReference>
<name>A0A4V3FFG6_9BACT</name>
<evidence type="ECO:0000313" key="4">
    <source>
        <dbReference type="Proteomes" id="UP000295662"/>
    </source>
</evidence>
<dbReference type="InterPro" id="IPR011044">
    <property type="entry name" value="Quino_amine_DH_bsu"/>
</dbReference>
<proteinExistence type="predicted"/>
<dbReference type="EMBL" id="SOCA01000004">
    <property type="protein sequence ID" value="TDU70743.1"/>
    <property type="molecule type" value="Genomic_DNA"/>
</dbReference>
<dbReference type="SUPFAM" id="SSF48726">
    <property type="entry name" value="Immunoglobulin"/>
    <property type="match status" value="2"/>
</dbReference>
<sequence length="1731" mass="182087">MRSLPQRLAALSLTLGLAVASVSAVAGPFDTALVKNINLNTGPSSLNPQNLTAVGTKVFFTTATTAEGEELWVSDGTLVGTKLVKDIRPGVVGSNIHSIVANGTKVFFSADDGVNGQELWVSDGTANGTQLVVNLRQDESSAEPGSLFALGKGVAFVARSDTRNLLTLWWTDGTPLNTRSLVQVTGEYQRSSTDFQENWKVVGTYLYFVTESEEARVLYKTNGTTAGTIALKTFTNELPEPKVLGFVGTTVYFSASTVADYGRDLWKTNGTAAGTVVVKPSTAGNNFDPGPVVAVDGKGYFLATTAENGREVWETTGTLAGTTLAFELTTGPIHSQFSDLLPLGKTLLVVGSSTEGRNGGLWAYTPKTKTNALVYDSGALGGLGVAVSNGTQAFFAVHGPEASWIYATKGTVLTTLKVGAESVTEGYNLAENLELVAAGPQVYFNAAKDGTESLWKSSGTTTEAGTALVKAGPINELGSNPVNFASVNGKLLFSANNGVNGRELWISNGTDEGTLLKDINVGSASSNPNSFFTTGEDNEQVAYFVATDAENGTELWITDGTPDGTQLLKNISTETDSGFEGSSKTEFVSYNGKVYFAAFDADHGSELWSTDGTPSGTVVMDQVVGNGSTYPSTLTVNAGLLYFKSGAVGNQKLVSYDGTTFTDVSSTFDSIGEMTTITAESVSKLLFLAKNISGTNPYRLHSVHPTTQAVTEIRTMNNAIEMPKNFRSLSGIVVFQSSQPNNTTYFWTTDGNSFQTGIGTAVAEYRSYPMELGPVVGDRIFYTKLESGYTQLMSAYYYRNGYDQMLLSAYGPAGTEGSLDFHQTVGNTVFFSTQEGDLKTLFAIQSIDFISDGEQDVKQTLTQIPGVTLAANTDVGVLAIGDRIYLSGKGATVGQELFVIDTATAELESKVILGTYSNDPAIPVAGMETIVQFPTTTPLPESTVTYTLSLKNLGLGSLNNISVSAPESDAFTLSDFTGTIAGGEEKAITLTFAPATAGAKELIVTISQNEEPLHTVKLRGTAVAELDKPVVKIEEEVVIRNTGNSFSLHANAVSTAAITKYVWKLGTKVVLTSQGESITSEFNVASPKLTDAGLYTVTATNANGSTTSANAYVVVAQSIPNSTLTLPGKTVTLTAAVTAPKGGTLSYQWALYETKLQDTDNIRGTKTNKLTISGFTPQDANYYVCVVTYTLNGKAYSYWAVSTSISIMTAPWVEAPSNVSSYVGEVIVDAAPDQSSGSAAGTSFKATGLPAGLKINATTGKISGTVTAALGLDTEGMNKPYKVIYTVTNAASSATASFDWMVTPVLPANTYEGILARNADTDDDLNLGSYVKLTTTVTGSLTGSLIHGGKTYALKGILKDVQPPEMMMGPKGIIEITVKGKSSPMILEVSANFFGTSARLIVPPNTGVVGENAETSGPLLPAAFSTAQPATAYEGSYTWKIAQVIQSEEPEEFGTITPTLVQPSLAPPGIGYSTATVSKTGIVTWTGKMADGSIITGSNTLGVGFMSTSPSFALHVDLYKATGSVQGNVSLVKPPSEVSESPVPVDPTHLDVNVSGNLDWNKKASTVSSEYNHKGGFGMDTPLSLSVSGKGYSAPASGQTMFGLTSTTTDPVTVNVDLIHSDWEAAIESSFKLSSLNKISGEILPATDVKGSIKTLTFTAKTGLYKGTILFPNTDTKLNRTVGFEGVVIKGSTQSQGFFLLPSLNGVTTSAMLKIAPIYSGQITFDAFIND</sequence>
<gene>
    <name evidence="3" type="ORF">EI77_02791</name>
</gene>
<feature type="domain" description="Ig-like" evidence="2">
    <location>
        <begin position="1087"/>
        <end position="1206"/>
    </location>
</feature>
<dbReference type="Proteomes" id="UP000295662">
    <property type="component" value="Unassembled WGS sequence"/>
</dbReference>
<dbReference type="InterPro" id="IPR036179">
    <property type="entry name" value="Ig-like_dom_sf"/>
</dbReference>
<dbReference type="Gene3D" id="2.60.40.10">
    <property type="entry name" value="Immunoglobulins"/>
    <property type="match status" value="4"/>
</dbReference>
<protein>
    <submittedName>
        <fullName evidence="3">ELWxxDGT repeat protein</fullName>
    </submittedName>
</protein>
<dbReference type="SUPFAM" id="SSF50998">
    <property type="entry name" value="Quinoprotein alcohol dehydrogenase-like"/>
    <property type="match status" value="1"/>
</dbReference>
<evidence type="ECO:0000259" key="2">
    <source>
        <dbReference type="PROSITE" id="PS50835"/>
    </source>
</evidence>
<dbReference type="InterPro" id="IPR003599">
    <property type="entry name" value="Ig_sub"/>
</dbReference>
<dbReference type="RefSeq" id="WP_166647248.1">
    <property type="nucleotide sequence ID" value="NZ_SOCA01000004.1"/>
</dbReference>
<evidence type="ECO:0000256" key="1">
    <source>
        <dbReference type="SAM" id="SignalP"/>
    </source>
</evidence>
<organism evidence="3 4">
    <name type="scientific">Prosthecobacter fusiformis</name>
    <dbReference type="NCBI Taxonomy" id="48464"/>
    <lineage>
        <taxon>Bacteria</taxon>
        <taxon>Pseudomonadati</taxon>
        <taxon>Verrucomicrobiota</taxon>
        <taxon>Verrucomicrobiia</taxon>
        <taxon>Verrucomicrobiales</taxon>
        <taxon>Verrucomicrobiaceae</taxon>
        <taxon>Prosthecobacter</taxon>
    </lineage>
</organism>
<dbReference type="InterPro" id="IPR007110">
    <property type="entry name" value="Ig-like_dom"/>
</dbReference>
<dbReference type="SMART" id="SM00409">
    <property type="entry name" value="IG"/>
    <property type="match status" value="2"/>
</dbReference>
<keyword evidence="1" id="KW-0732">Signal</keyword>